<name>A0A7I8IGW5_SPIIN</name>
<dbReference type="EMBL" id="LR743589">
    <property type="protein sequence ID" value="CAA2616861.1"/>
    <property type="molecule type" value="Genomic_DNA"/>
</dbReference>
<accession>A0A7I8IGW5</accession>
<dbReference type="EMBL" id="CACRZD030000002">
    <property type="protein sequence ID" value="CAA6656534.1"/>
    <property type="molecule type" value="Genomic_DNA"/>
</dbReference>
<dbReference type="PANTHER" id="PTHR35046">
    <property type="entry name" value="ZINC KNUCKLE (CCHC-TYPE) FAMILY PROTEIN"/>
    <property type="match status" value="1"/>
</dbReference>
<sequence>MFFEDSRCVFDLHNIKVDHNSFKPFSPQVSLHQVVLEQVNLTASEAYMISRFKSRLQWDIEEKVTLQSFFKLNDVKGKSRTQNFTNMSIFQSNRSKPAHISSVTNNGRSATSTTLRPSGYITSDKILLKGIHICNKEGHKSNVCPKRGAVNFIEAIDEEEIEGVEDQEEIQENVIESKEEEDFGHSLVVWRLMYAPKKEEPPQCHNVFRTKCIIDGKVCDVIIDFDNSEIIISSLMV</sequence>
<dbReference type="AlphaFoldDB" id="A0A7I8IGW5"/>
<evidence type="ECO:0000313" key="1">
    <source>
        <dbReference type="EMBL" id="CAA2616861.1"/>
    </source>
</evidence>
<proteinExistence type="predicted"/>
<protein>
    <submittedName>
        <fullName evidence="1">Uncharacterized protein</fullName>
    </submittedName>
</protein>
<dbReference type="Proteomes" id="UP001189122">
    <property type="component" value="Unassembled WGS sequence"/>
</dbReference>
<reference evidence="1 2" key="1">
    <citation type="submission" date="2019-12" db="EMBL/GenBank/DDBJ databases">
        <authorList>
            <person name="Scholz U."/>
            <person name="Mascher M."/>
            <person name="Fiebig A."/>
        </authorList>
    </citation>
    <scope>NUCLEOTIDE SEQUENCE</scope>
</reference>
<evidence type="ECO:0000313" key="2">
    <source>
        <dbReference type="Proteomes" id="UP001189122"/>
    </source>
</evidence>
<gene>
    <name evidence="1" type="ORF">SI7747_02003074</name>
</gene>
<organism evidence="1">
    <name type="scientific">Spirodela intermedia</name>
    <name type="common">Intermediate duckweed</name>
    <dbReference type="NCBI Taxonomy" id="51605"/>
    <lineage>
        <taxon>Eukaryota</taxon>
        <taxon>Viridiplantae</taxon>
        <taxon>Streptophyta</taxon>
        <taxon>Embryophyta</taxon>
        <taxon>Tracheophyta</taxon>
        <taxon>Spermatophyta</taxon>
        <taxon>Magnoliopsida</taxon>
        <taxon>Liliopsida</taxon>
        <taxon>Araceae</taxon>
        <taxon>Lemnoideae</taxon>
        <taxon>Spirodela</taxon>
    </lineage>
</organism>
<keyword evidence="2" id="KW-1185">Reference proteome</keyword>
<dbReference type="PANTHER" id="PTHR35046:SF9">
    <property type="entry name" value="RNA-DIRECTED DNA POLYMERASE"/>
    <property type="match status" value="1"/>
</dbReference>